<organism evidence="1 2">
    <name type="scientific">Sphingomonas lacunae</name>
    <dbReference type="NCBI Taxonomy" id="2698828"/>
    <lineage>
        <taxon>Bacteria</taxon>
        <taxon>Pseudomonadati</taxon>
        <taxon>Pseudomonadota</taxon>
        <taxon>Alphaproteobacteria</taxon>
        <taxon>Sphingomonadales</taxon>
        <taxon>Sphingomonadaceae</taxon>
        <taxon>Sphingomonas</taxon>
    </lineage>
</organism>
<proteinExistence type="predicted"/>
<dbReference type="RefSeq" id="WP_169946842.1">
    <property type="nucleotide sequence ID" value="NZ_CP053015.1"/>
</dbReference>
<dbReference type="Proteomes" id="UP000503018">
    <property type="component" value="Chromosome"/>
</dbReference>
<name>A0A6M4AY81_9SPHN</name>
<protein>
    <submittedName>
        <fullName evidence="1">Uncharacterized protein</fullName>
    </submittedName>
</protein>
<dbReference type="KEGG" id="slan:GV829_11630"/>
<dbReference type="EMBL" id="CP053015">
    <property type="protein sequence ID" value="QJQ33009.1"/>
    <property type="molecule type" value="Genomic_DNA"/>
</dbReference>
<sequence>MTCARCENLAEDVRFRSRGELFRAIETVRQALANGDVVEVDAGPMRGVVAFSDLSDAGPLDDLLLYRFRCPDCGQIFVLGAETYHGSGGSWGKSEPLGPP</sequence>
<keyword evidence="2" id="KW-1185">Reference proteome</keyword>
<evidence type="ECO:0000313" key="2">
    <source>
        <dbReference type="Proteomes" id="UP000503018"/>
    </source>
</evidence>
<reference evidence="1 2" key="1">
    <citation type="submission" date="2020-01" db="EMBL/GenBank/DDBJ databases">
        <title>Sphingomonas sp. strain CSW-10.</title>
        <authorList>
            <person name="Chen W.-M."/>
        </authorList>
    </citation>
    <scope>NUCLEOTIDE SEQUENCE [LARGE SCALE GENOMIC DNA]</scope>
    <source>
        <strain evidence="1 2">CSW-10</strain>
    </source>
</reference>
<evidence type="ECO:0000313" key="1">
    <source>
        <dbReference type="EMBL" id="QJQ33009.1"/>
    </source>
</evidence>
<gene>
    <name evidence="1" type="ORF">GV829_11630</name>
</gene>
<dbReference type="AlphaFoldDB" id="A0A6M4AY81"/>
<accession>A0A6M4AY81</accession>